<feature type="domain" description="RNA polymerase sigma factor 70 region 4 type 2" evidence="1">
    <location>
        <begin position="90"/>
        <end position="127"/>
    </location>
</feature>
<dbReference type="InterPro" id="IPR036388">
    <property type="entry name" value="WH-like_DNA-bd_sf"/>
</dbReference>
<proteinExistence type="predicted"/>
<dbReference type="GO" id="GO:0003677">
    <property type="term" value="F:DNA binding"/>
    <property type="evidence" value="ECO:0007669"/>
    <property type="project" value="InterPro"/>
</dbReference>
<sequence>MDLYRVILQRGTDYIEEPGAFVMRLAQRRIYAHYSLSKKVGHIVPFLREDETDAEPDMPDDAPPLEDSAIERETVRNISEYIKTKDDASRKIFYLYYYMEQTISDIAYEMSLNESTVKSKLYRLRAEIRALYGKEITCND</sequence>
<dbReference type="Pfam" id="PF08281">
    <property type="entry name" value="Sigma70_r4_2"/>
    <property type="match status" value="1"/>
</dbReference>
<dbReference type="GO" id="GO:0016987">
    <property type="term" value="F:sigma factor activity"/>
    <property type="evidence" value="ECO:0007669"/>
    <property type="project" value="InterPro"/>
</dbReference>
<dbReference type="EMBL" id="VSSQ01091678">
    <property type="protein sequence ID" value="MPN37178.1"/>
    <property type="molecule type" value="Genomic_DNA"/>
</dbReference>
<accession>A0A645HDR5</accession>
<protein>
    <recommendedName>
        <fullName evidence="1">RNA polymerase sigma factor 70 region 4 type 2 domain-containing protein</fullName>
    </recommendedName>
</protein>
<gene>
    <name evidence="2" type="ORF">SDC9_184694</name>
</gene>
<evidence type="ECO:0000259" key="1">
    <source>
        <dbReference type="Pfam" id="PF08281"/>
    </source>
</evidence>
<dbReference type="AlphaFoldDB" id="A0A645HDR5"/>
<dbReference type="GO" id="GO:0006352">
    <property type="term" value="P:DNA-templated transcription initiation"/>
    <property type="evidence" value="ECO:0007669"/>
    <property type="project" value="InterPro"/>
</dbReference>
<dbReference type="Gene3D" id="1.10.10.10">
    <property type="entry name" value="Winged helix-like DNA-binding domain superfamily/Winged helix DNA-binding domain"/>
    <property type="match status" value="1"/>
</dbReference>
<comment type="caution">
    <text evidence="2">The sequence shown here is derived from an EMBL/GenBank/DDBJ whole genome shotgun (WGS) entry which is preliminary data.</text>
</comment>
<dbReference type="InterPro" id="IPR013324">
    <property type="entry name" value="RNA_pol_sigma_r3/r4-like"/>
</dbReference>
<name>A0A645HDR5_9ZZZZ</name>
<evidence type="ECO:0000313" key="2">
    <source>
        <dbReference type="EMBL" id="MPN37178.1"/>
    </source>
</evidence>
<dbReference type="SUPFAM" id="SSF88659">
    <property type="entry name" value="Sigma3 and sigma4 domains of RNA polymerase sigma factors"/>
    <property type="match status" value="1"/>
</dbReference>
<dbReference type="InterPro" id="IPR013249">
    <property type="entry name" value="RNA_pol_sigma70_r4_t2"/>
</dbReference>
<reference evidence="2" key="1">
    <citation type="submission" date="2019-08" db="EMBL/GenBank/DDBJ databases">
        <authorList>
            <person name="Kucharzyk K."/>
            <person name="Murdoch R.W."/>
            <person name="Higgins S."/>
            <person name="Loffler F."/>
        </authorList>
    </citation>
    <scope>NUCLEOTIDE SEQUENCE</scope>
</reference>
<organism evidence="2">
    <name type="scientific">bioreactor metagenome</name>
    <dbReference type="NCBI Taxonomy" id="1076179"/>
    <lineage>
        <taxon>unclassified sequences</taxon>
        <taxon>metagenomes</taxon>
        <taxon>ecological metagenomes</taxon>
    </lineage>
</organism>